<reference evidence="1 2" key="1">
    <citation type="submission" date="2007-03" db="EMBL/GenBank/DDBJ databases">
        <authorList>
            <person name="Stal L."/>
            <person name="Ferriera S."/>
            <person name="Johnson J."/>
            <person name="Kravitz S."/>
            <person name="Beeson K."/>
            <person name="Sutton G."/>
            <person name="Rogers Y.-H."/>
            <person name="Friedman R."/>
            <person name="Frazier M."/>
            <person name="Venter J.C."/>
        </authorList>
    </citation>
    <scope>NUCLEOTIDE SEQUENCE [LARGE SCALE GENOMIC DNA]</scope>
    <source>
        <strain evidence="1 2">CCY0110</strain>
    </source>
</reference>
<comment type="caution">
    <text evidence="1">The sequence shown here is derived from an EMBL/GenBank/DDBJ whole genome shotgun (WGS) entry which is preliminary data.</text>
</comment>
<dbReference type="Proteomes" id="UP000003781">
    <property type="component" value="Unassembled WGS sequence"/>
</dbReference>
<name>A3II30_9CHRO</name>
<dbReference type="EMBL" id="AAXW01000002">
    <property type="protein sequence ID" value="EAZ93462.1"/>
    <property type="molecule type" value="Genomic_DNA"/>
</dbReference>
<keyword evidence="2" id="KW-1185">Reference proteome</keyword>
<gene>
    <name evidence="1" type="ORF">CY0110_16742</name>
</gene>
<accession>A3II30</accession>
<dbReference type="AlphaFoldDB" id="A3II30"/>
<sequence>MTFYHILAKSKIIIIPNPLILVE</sequence>
<protein>
    <submittedName>
        <fullName evidence="1">Uncharacterized protein</fullName>
    </submittedName>
</protein>
<evidence type="ECO:0000313" key="2">
    <source>
        <dbReference type="Proteomes" id="UP000003781"/>
    </source>
</evidence>
<evidence type="ECO:0000313" key="1">
    <source>
        <dbReference type="EMBL" id="EAZ93462.1"/>
    </source>
</evidence>
<proteinExistence type="predicted"/>
<organism evidence="1 2">
    <name type="scientific">Crocosphaera chwakensis CCY0110</name>
    <dbReference type="NCBI Taxonomy" id="391612"/>
    <lineage>
        <taxon>Bacteria</taxon>
        <taxon>Bacillati</taxon>
        <taxon>Cyanobacteriota</taxon>
        <taxon>Cyanophyceae</taxon>
        <taxon>Oscillatoriophycideae</taxon>
        <taxon>Chroococcales</taxon>
        <taxon>Aphanothecaceae</taxon>
        <taxon>Crocosphaera</taxon>
        <taxon>Crocosphaera chwakensis</taxon>
    </lineage>
</organism>